<protein>
    <submittedName>
        <fullName evidence="2">Uncharacterized protein</fullName>
    </submittedName>
</protein>
<evidence type="ECO:0000313" key="3">
    <source>
        <dbReference type="Proteomes" id="UP000052052"/>
    </source>
</evidence>
<comment type="caution">
    <text evidence="2">The sequence shown here is derived from an EMBL/GenBank/DDBJ whole genome shotgun (WGS) entry which is preliminary data.</text>
</comment>
<accession>A0A0R0CXM3</accession>
<dbReference type="Proteomes" id="UP000052052">
    <property type="component" value="Unassembled WGS sequence"/>
</dbReference>
<proteinExistence type="predicted"/>
<organism evidence="2 3">
    <name type="scientific">Pseudoxanthomonas dokdonensis</name>
    <dbReference type="NCBI Taxonomy" id="344882"/>
    <lineage>
        <taxon>Bacteria</taxon>
        <taxon>Pseudomonadati</taxon>
        <taxon>Pseudomonadota</taxon>
        <taxon>Gammaproteobacteria</taxon>
        <taxon>Lysobacterales</taxon>
        <taxon>Lysobacteraceae</taxon>
        <taxon>Pseudoxanthomonas</taxon>
    </lineage>
</organism>
<feature type="region of interest" description="Disordered" evidence="1">
    <location>
        <begin position="1"/>
        <end position="23"/>
    </location>
</feature>
<reference evidence="2 3" key="1">
    <citation type="submission" date="2015-05" db="EMBL/GenBank/DDBJ databases">
        <title>Genome sequencing and analysis of members of genus Stenotrophomonas.</title>
        <authorList>
            <person name="Patil P.P."/>
            <person name="Midha S."/>
            <person name="Patil P.B."/>
        </authorList>
    </citation>
    <scope>NUCLEOTIDE SEQUENCE [LARGE SCALE GENOMIC DNA]</scope>
    <source>
        <strain evidence="2 3">DSM 21858</strain>
    </source>
</reference>
<dbReference type="AlphaFoldDB" id="A0A0R0CXM3"/>
<dbReference type="PATRIC" id="fig|344882.3.peg.2999"/>
<dbReference type="STRING" id="344882.ABB29_08235"/>
<sequence>MALATGNAHAATSADPGAPPTLDPAQVDLARLISCQDTPENFLPLAIAIQDPLQAVALGWRPLPQANMFMSEYLLNQPITVLGHRTDHIAFAGSSVMAVLDLPDPRPLARQLQLETALDTPEKAMFGKEVLSEPFIDGDGKAQVRSMILNVSNVTSHPGKTLLGCTYSIDPEEEPAESPASIAAPAAH</sequence>
<evidence type="ECO:0000313" key="2">
    <source>
        <dbReference type="EMBL" id="KRG69848.1"/>
    </source>
</evidence>
<gene>
    <name evidence="2" type="ORF">ABB29_08235</name>
</gene>
<name>A0A0R0CXM3_9GAMM</name>
<dbReference type="EMBL" id="LDJL01000008">
    <property type="protein sequence ID" value="KRG69848.1"/>
    <property type="molecule type" value="Genomic_DNA"/>
</dbReference>
<evidence type="ECO:0000256" key="1">
    <source>
        <dbReference type="SAM" id="MobiDB-lite"/>
    </source>
</evidence>
<keyword evidence="3" id="KW-1185">Reference proteome</keyword>